<accession>A0A949TA36</accession>
<reference evidence="3 5" key="1">
    <citation type="journal article" date="2021" name="Mol. Ecol.">
        <title>Polar bear-adapted Ursidibacter maritimus are remarkably conserved after generations in captivity.</title>
        <authorList>
            <person name="Espinosa-Gongora C."/>
            <person name="Hansen M.J."/>
            <person name="Bertelsen M.F."/>
            <person name="Bojesen A.M."/>
        </authorList>
    </citation>
    <scope>NUCLEOTIDE SEQUENCE</scope>
    <source>
        <strain evidence="3">Pb43105x</strain>
        <strain evidence="2 5">Pb43106</strain>
    </source>
</reference>
<organism evidence="3 4">
    <name type="scientific">Ursidibacter maritimus</name>
    <dbReference type="NCBI Taxonomy" id="1331689"/>
    <lineage>
        <taxon>Bacteria</taxon>
        <taxon>Pseudomonadati</taxon>
        <taxon>Pseudomonadota</taxon>
        <taxon>Gammaproteobacteria</taxon>
        <taxon>Pasteurellales</taxon>
        <taxon>Pasteurellaceae</taxon>
        <taxon>Ursidibacter</taxon>
    </lineage>
</organism>
<proteinExistence type="predicted"/>
<dbReference type="GeneID" id="65548882"/>
<keyword evidence="5" id="KW-1185">Reference proteome</keyword>
<dbReference type="RefSeq" id="WP_157403023.1">
    <property type="nucleotide sequence ID" value="NZ_JABULY010000001.1"/>
</dbReference>
<gene>
    <name evidence="2" type="ORF">HT657_00020</name>
    <name evidence="3" type="ORF">HT672_08110</name>
</gene>
<dbReference type="EMBL" id="JABULY010000001">
    <property type="protein sequence ID" value="MBV6530542.1"/>
    <property type="molecule type" value="Genomic_DNA"/>
</dbReference>
<evidence type="ECO:0000313" key="5">
    <source>
        <dbReference type="Proteomes" id="UP001196379"/>
    </source>
</evidence>
<dbReference type="EMBL" id="JABUMC010000018">
    <property type="protein sequence ID" value="MBV6547238.1"/>
    <property type="molecule type" value="Genomic_DNA"/>
</dbReference>
<sequence length="208" mass="23787">MNKTIVILAKSIKNGHFCIAGKDILTNDWIRPVSTRDGGAITDIQSRITFEGGPKPYPCKLLNQVSINFSEHVPRNHHPEDYLISDSQWIHRYNYNDELANLLDHPNDLWGRGARIPQDTMIGASLYIVRVSNVTLRVSLDQNGNRKRRMDFIYNDIPYNDIPCTDPSFDTRIGDSEYLPYDNAIIVLSIGELFNGYHYKLVATIFSE</sequence>
<evidence type="ECO:0000313" key="2">
    <source>
        <dbReference type="EMBL" id="MBV6530542.1"/>
    </source>
</evidence>
<evidence type="ECO:0000313" key="3">
    <source>
        <dbReference type="EMBL" id="MBV6547238.1"/>
    </source>
</evidence>
<dbReference type="OrthoDB" id="128352at2"/>
<dbReference type="Proteomes" id="UP000732858">
    <property type="component" value="Unassembled WGS sequence"/>
</dbReference>
<dbReference type="Pfam" id="PF22557">
    <property type="entry name" value="DuOB"/>
    <property type="match status" value="1"/>
</dbReference>
<dbReference type="AlphaFoldDB" id="A0A949TA36"/>
<dbReference type="Proteomes" id="UP001196379">
    <property type="component" value="Unassembled WGS sequence"/>
</dbReference>
<dbReference type="InterPro" id="IPR054335">
    <property type="entry name" value="DuOB_dom"/>
</dbReference>
<feature type="domain" description="Dual OB-containing" evidence="1">
    <location>
        <begin position="3"/>
        <end position="205"/>
    </location>
</feature>
<protein>
    <recommendedName>
        <fullName evidence="1">Dual OB-containing domain-containing protein</fullName>
    </recommendedName>
</protein>
<evidence type="ECO:0000259" key="1">
    <source>
        <dbReference type="Pfam" id="PF22557"/>
    </source>
</evidence>
<comment type="caution">
    <text evidence="3">The sequence shown here is derived from an EMBL/GenBank/DDBJ whole genome shotgun (WGS) entry which is preliminary data.</text>
</comment>
<name>A0A949TA36_9PAST</name>
<evidence type="ECO:0000313" key="4">
    <source>
        <dbReference type="Proteomes" id="UP000732858"/>
    </source>
</evidence>